<dbReference type="AlphaFoldDB" id="A0A645BXJ6"/>
<evidence type="ECO:0000256" key="1">
    <source>
        <dbReference type="SAM" id="MobiDB-lite"/>
    </source>
</evidence>
<name>A0A645BXJ6_9ZZZZ</name>
<gene>
    <name evidence="2" type="ORF">SDC9_116776</name>
</gene>
<feature type="compositionally biased region" description="Low complexity" evidence="1">
    <location>
        <begin position="288"/>
        <end position="300"/>
    </location>
</feature>
<dbReference type="EMBL" id="VSSQ01023104">
    <property type="protein sequence ID" value="MPM69828.1"/>
    <property type="molecule type" value="Genomic_DNA"/>
</dbReference>
<sequence length="309" mass="31860">MREDRDGHVLPLGHGVRLAGAPGDAVHVEDGDGTRLQSDPAAGGEVGQCLVDRLAGGADQLGQLLLGEVVVHQDALGALLAEPAGQIDQGLGDPARHVGEDQVADRVVGVAQPAGQLGHDALGHLRVVLQPLDQILVLEAAQLSRGDGGRGGGPRPRVEDRELAEHLARAEHLHQVLPAGRAGPAELDLAGDDDVELVAAVPLVEEDRSPAQPDARHRMGQGVGRLTVQPPEEGCLLEHVRIHFSSCAGRGYGPTLAGPCDGVAPDWAPRSHRAPGAGPLVCAARDGTARPATRGTARPAVRGRDCSSG</sequence>
<feature type="region of interest" description="Disordered" evidence="1">
    <location>
        <begin position="288"/>
        <end position="309"/>
    </location>
</feature>
<evidence type="ECO:0000313" key="2">
    <source>
        <dbReference type="EMBL" id="MPM69828.1"/>
    </source>
</evidence>
<accession>A0A645BXJ6</accession>
<protein>
    <submittedName>
        <fullName evidence="2">Uncharacterized protein</fullName>
    </submittedName>
</protein>
<proteinExistence type="predicted"/>
<reference evidence="2" key="1">
    <citation type="submission" date="2019-08" db="EMBL/GenBank/DDBJ databases">
        <authorList>
            <person name="Kucharzyk K."/>
            <person name="Murdoch R.W."/>
            <person name="Higgins S."/>
            <person name="Loffler F."/>
        </authorList>
    </citation>
    <scope>NUCLEOTIDE SEQUENCE</scope>
</reference>
<organism evidence="2">
    <name type="scientific">bioreactor metagenome</name>
    <dbReference type="NCBI Taxonomy" id="1076179"/>
    <lineage>
        <taxon>unclassified sequences</taxon>
        <taxon>metagenomes</taxon>
        <taxon>ecological metagenomes</taxon>
    </lineage>
</organism>
<comment type="caution">
    <text evidence="2">The sequence shown here is derived from an EMBL/GenBank/DDBJ whole genome shotgun (WGS) entry which is preliminary data.</text>
</comment>